<gene>
    <name evidence="1" type="ORF">GCM10023205_80390</name>
</gene>
<dbReference type="InterPro" id="IPR011990">
    <property type="entry name" value="TPR-like_helical_dom_sf"/>
</dbReference>
<accession>A0ABP9IDB6</accession>
<evidence type="ECO:0008006" key="3">
    <source>
        <dbReference type="Google" id="ProtNLM"/>
    </source>
</evidence>
<dbReference type="Gene3D" id="1.25.40.10">
    <property type="entry name" value="Tetratricopeptide repeat domain"/>
    <property type="match status" value="1"/>
</dbReference>
<keyword evidence="2" id="KW-1185">Reference proteome</keyword>
<evidence type="ECO:0000313" key="1">
    <source>
        <dbReference type="EMBL" id="GAA4995253.1"/>
    </source>
</evidence>
<dbReference type="RefSeq" id="WP_345680838.1">
    <property type="nucleotide sequence ID" value="NZ_BAABHS010000056.1"/>
</dbReference>
<name>A0ABP9IDB6_9ACTN</name>
<protein>
    <recommendedName>
        <fullName evidence="3">Tetratricopeptide repeat-containing protein</fullName>
    </recommendedName>
</protein>
<dbReference type="EMBL" id="BAABHS010000056">
    <property type="protein sequence ID" value="GAA4995253.1"/>
    <property type="molecule type" value="Genomic_DNA"/>
</dbReference>
<comment type="caution">
    <text evidence="1">The sequence shown here is derived from an EMBL/GenBank/DDBJ whole genome shotgun (WGS) entry which is preliminary data.</text>
</comment>
<sequence length="266" mass="28601">MTAPVTQTCIRPDRRLGAATVADEMTAHIAQVDQLLKHAMLPTQRAGLAHVLADASALAGWQGVDRGTLPQSWEHFERAKAAAMLADDPSIQAFATGEQAYVLLDLGQAESALQLIEYAHAQNRSKLPGLMHSWLHAAEAEAHAALGHELDSLRCMDLAAAALPADPDDPNLPYLALNLVHLARWRGSCLVQLGDSQVIDSLTDALTGMNGFTRATAGLRCDLAEALIAQGRTDEAKTHLAEAQKLITVAGSARQRRRYVRLSARV</sequence>
<evidence type="ECO:0000313" key="2">
    <source>
        <dbReference type="Proteomes" id="UP001500466"/>
    </source>
</evidence>
<organism evidence="1 2">
    <name type="scientific">Yinghuangia aomiensis</name>
    <dbReference type="NCBI Taxonomy" id="676205"/>
    <lineage>
        <taxon>Bacteria</taxon>
        <taxon>Bacillati</taxon>
        <taxon>Actinomycetota</taxon>
        <taxon>Actinomycetes</taxon>
        <taxon>Kitasatosporales</taxon>
        <taxon>Streptomycetaceae</taxon>
        <taxon>Yinghuangia</taxon>
    </lineage>
</organism>
<dbReference type="SUPFAM" id="SSF48452">
    <property type="entry name" value="TPR-like"/>
    <property type="match status" value="1"/>
</dbReference>
<reference evidence="2" key="1">
    <citation type="journal article" date="2019" name="Int. J. Syst. Evol. Microbiol.">
        <title>The Global Catalogue of Microorganisms (GCM) 10K type strain sequencing project: providing services to taxonomists for standard genome sequencing and annotation.</title>
        <authorList>
            <consortium name="The Broad Institute Genomics Platform"/>
            <consortium name="The Broad Institute Genome Sequencing Center for Infectious Disease"/>
            <person name="Wu L."/>
            <person name="Ma J."/>
        </authorList>
    </citation>
    <scope>NUCLEOTIDE SEQUENCE [LARGE SCALE GENOMIC DNA]</scope>
    <source>
        <strain evidence="2">JCM 17986</strain>
    </source>
</reference>
<dbReference type="Proteomes" id="UP001500466">
    <property type="component" value="Unassembled WGS sequence"/>
</dbReference>
<proteinExistence type="predicted"/>